<evidence type="ECO:0000313" key="5">
    <source>
        <dbReference type="EMBL" id="WAR02574.1"/>
    </source>
</evidence>
<dbReference type="PANTHER" id="PTHR43245">
    <property type="entry name" value="BIFUNCTIONAL POLYMYXIN RESISTANCE PROTEIN ARNA"/>
    <property type="match status" value="1"/>
</dbReference>
<protein>
    <submittedName>
        <fullName evidence="5">3BHS-like protein</fullName>
    </submittedName>
</protein>
<dbReference type="InterPro" id="IPR002225">
    <property type="entry name" value="3Beta_OHSteriod_DH/Estase"/>
</dbReference>
<dbReference type="SUPFAM" id="SSF51735">
    <property type="entry name" value="NAD(P)-binding Rossmann-fold domains"/>
    <property type="match status" value="1"/>
</dbReference>
<evidence type="ECO:0000313" key="6">
    <source>
        <dbReference type="Proteomes" id="UP001164746"/>
    </source>
</evidence>
<reference evidence="5" key="1">
    <citation type="submission" date="2022-11" db="EMBL/GenBank/DDBJ databases">
        <title>Centuries of genome instability and evolution in soft-shell clam transmissible cancer (bioRxiv).</title>
        <authorList>
            <person name="Hart S.F.M."/>
            <person name="Yonemitsu M.A."/>
            <person name="Giersch R.M."/>
            <person name="Beal B.F."/>
            <person name="Arriagada G."/>
            <person name="Davis B.W."/>
            <person name="Ostrander E.A."/>
            <person name="Goff S.P."/>
            <person name="Metzger M.J."/>
        </authorList>
    </citation>
    <scope>NUCLEOTIDE SEQUENCE</scope>
    <source>
        <strain evidence="5">MELC-2E11</strain>
        <tissue evidence="5">Siphon/mantle</tissue>
    </source>
</reference>
<keyword evidence="3" id="KW-1133">Transmembrane helix</keyword>
<evidence type="ECO:0000256" key="2">
    <source>
        <dbReference type="ARBA" id="ARBA00023002"/>
    </source>
</evidence>
<gene>
    <name evidence="5" type="ORF">MAR_009132</name>
</gene>
<dbReference type="Gene3D" id="3.40.50.720">
    <property type="entry name" value="NAD(P)-binding Rossmann-like Domain"/>
    <property type="match status" value="1"/>
</dbReference>
<proteinExistence type="inferred from homology"/>
<sequence length="326" mass="35814">MDTGLHESCVVLVTGGAGFLGHKEAAPVRQYLGSLTDELLVGEACRGANCVMHVASIVDTAMFPDPVLSYNINVLGTETVIRACKAAGVRRLIYCSSCEVVSGGATFPKGRKTTLPPSTQDIFSSRTDLPSSSFRTVSLRPVIMYGEEEWRSIHRAVGNYVIKKTGTFFPTTCGGGRAEHAYVGNVAWGFVCAEHTLWREDAAAAAASGQSYFLCDDSPRKSVMGFISVLFEESGYKISPVAIPRWFILFALYATWLVLILVSLVYKNVNTAFGTAPFIMMPYTLCFRYDKATKLLGYSPIFSFEEAKRRTVNFIKTYKSSKVKQD</sequence>
<keyword evidence="2 3" id="KW-0560">Oxidoreductase</keyword>
<comment type="similarity">
    <text evidence="1 3">Belongs to the 3-beta-HSD family.</text>
</comment>
<dbReference type="Pfam" id="PF01073">
    <property type="entry name" value="3Beta_HSD"/>
    <property type="match status" value="1"/>
</dbReference>
<feature type="domain" description="3-beta hydroxysteroid dehydrogenase/isomerase" evidence="4">
    <location>
        <begin position="33"/>
        <end position="238"/>
    </location>
</feature>
<dbReference type="PANTHER" id="PTHR43245:SF51">
    <property type="entry name" value="SHORT CHAIN DEHYDROGENASE_REDUCTASE FAMILY 42E, MEMBER 2"/>
    <property type="match status" value="1"/>
</dbReference>
<name>A0ABY7DZZ5_MYAAR</name>
<feature type="transmembrane region" description="Helical" evidence="3">
    <location>
        <begin position="246"/>
        <end position="266"/>
    </location>
</feature>
<keyword evidence="6" id="KW-1185">Reference proteome</keyword>
<dbReference type="InterPro" id="IPR050177">
    <property type="entry name" value="Lipid_A_modif_metabolic_enz"/>
</dbReference>
<evidence type="ECO:0000259" key="4">
    <source>
        <dbReference type="Pfam" id="PF01073"/>
    </source>
</evidence>
<dbReference type="Proteomes" id="UP001164746">
    <property type="component" value="Chromosome 4"/>
</dbReference>
<evidence type="ECO:0000256" key="3">
    <source>
        <dbReference type="RuleBase" id="RU004475"/>
    </source>
</evidence>
<accession>A0ABY7DZZ5</accession>
<organism evidence="5 6">
    <name type="scientific">Mya arenaria</name>
    <name type="common">Soft-shell clam</name>
    <dbReference type="NCBI Taxonomy" id="6604"/>
    <lineage>
        <taxon>Eukaryota</taxon>
        <taxon>Metazoa</taxon>
        <taxon>Spiralia</taxon>
        <taxon>Lophotrochozoa</taxon>
        <taxon>Mollusca</taxon>
        <taxon>Bivalvia</taxon>
        <taxon>Autobranchia</taxon>
        <taxon>Heteroconchia</taxon>
        <taxon>Euheterodonta</taxon>
        <taxon>Imparidentia</taxon>
        <taxon>Neoheterodontei</taxon>
        <taxon>Myida</taxon>
        <taxon>Myoidea</taxon>
        <taxon>Myidae</taxon>
        <taxon>Mya</taxon>
    </lineage>
</organism>
<keyword evidence="3" id="KW-0472">Membrane</keyword>
<dbReference type="InterPro" id="IPR036291">
    <property type="entry name" value="NAD(P)-bd_dom_sf"/>
</dbReference>
<evidence type="ECO:0000256" key="1">
    <source>
        <dbReference type="ARBA" id="ARBA00009219"/>
    </source>
</evidence>
<dbReference type="EMBL" id="CP111015">
    <property type="protein sequence ID" value="WAR02574.1"/>
    <property type="molecule type" value="Genomic_DNA"/>
</dbReference>
<keyword evidence="3" id="KW-0812">Transmembrane</keyword>